<feature type="region of interest" description="Disordered" evidence="1">
    <location>
        <begin position="1"/>
        <end position="104"/>
    </location>
</feature>
<protein>
    <submittedName>
        <fullName evidence="2">Putative ser arg-related nuclear matrix protein</fullName>
    </submittedName>
</protein>
<keyword evidence="3" id="KW-1185">Reference proteome</keyword>
<feature type="compositionally biased region" description="Polar residues" evidence="1">
    <location>
        <begin position="152"/>
        <end position="164"/>
    </location>
</feature>
<dbReference type="GeneID" id="59260724"/>
<feature type="compositionally biased region" description="Basic and acidic residues" evidence="1">
    <location>
        <begin position="165"/>
        <end position="209"/>
    </location>
</feature>
<feature type="compositionally biased region" description="Basic and acidic residues" evidence="1">
    <location>
        <begin position="353"/>
        <end position="376"/>
    </location>
</feature>
<comment type="caution">
    <text evidence="2">The sequence shown here is derived from an EMBL/GenBank/DDBJ whole genome shotgun (WGS) entry which is preliminary data.</text>
</comment>
<gene>
    <name evidence="2" type="ORF">Bfra_006662</name>
</gene>
<feature type="compositionally biased region" description="Low complexity" evidence="1">
    <location>
        <begin position="22"/>
        <end position="33"/>
    </location>
</feature>
<feature type="compositionally biased region" description="Polar residues" evidence="1">
    <location>
        <begin position="88"/>
        <end position="98"/>
    </location>
</feature>
<name>A0A8H6B574_9HELO</name>
<feature type="region of interest" description="Disordered" evidence="1">
    <location>
        <begin position="121"/>
        <end position="598"/>
    </location>
</feature>
<dbReference type="AlphaFoldDB" id="A0A8H6B574"/>
<dbReference type="Proteomes" id="UP000531561">
    <property type="component" value="Unassembled WGS sequence"/>
</dbReference>
<dbReference type="OrthoDB" id="10259785at2759"/>
<evidence type="ECO:0000313" key="2">
    <source>
        <dbReference type="EMBL" id="KAF5879454.1"/>
    </source>
</evidence>
<organism evidence="2 3">
    <name type="scientific">Botrytis fragariae</name>
    <dbReference type="NCBI Taxonomy" id="1964551"/>
    <lineage>
        <taxon>Eukaryota</taxon>
        <taxon>Fungi</taxon>
        <taxon>Dikarya</taxon>
        <taxon>Ascomycota</taxon>
        <taxon>Pezizomycotina</taxon>
        <taxon>Leotiomycetes</taxon>
        <taxon>Helotiales</taxon>
        <taxon>Sclerotiniaceae</taxon>
        <taxon>Botrytis</taxon>
    </lineage>
</organism>
<feature type="compositionally biased region" description="Basic residues" evidence="1">
    <location>
        <begin position="409"/>
        <end position="420"/>
    </location>
</feature>
<feature type="compositionally biased region" description="Low complexity" evidence="1">
    <location>
        <begin position="437"/>
        <end position="457"/>
    </location>
</feature>
<feature type="compositionally biased region" description="Basic and acidic residues" evidence="1">
    <location>
        <begin position="421"/>
        <end position="436"/>
    </location>
</feature>
<feature type="compositionally biased region" description="Basic residues" evidence="1">
    <location>
        <begin position="62"/>
        <end position="72"/>
    </location>
</feature>
<feature type="compositionally biased region" description="Basic and acidic residues" evidence="1">
    <location>
        <begin position="1"/>
        <end position="13"/>
    </location>
</feature>
<feature type="compositionally biased region" description="Basic and acidic residues" evidence="1">
    <location>
        <begin position="546"/>
        <end position="556"/>
    </location>
</feature>
<feature type="compositionally biased region" description="Polar residues" evidence="1">
    <location>
        <begin position="308"/>
        <end position="319"/>
    </location>
</feature>
<dbReference type="EMBL" id="JABFCT010000001">
    <property type="protein sequence ID" value="KAF5879454.1"/>
    <property type="molecule type" value="Genomic_DNA"/>
</dbReference>
<feature type="compositionally biased region" description="Low complexity" evidence="1">
    <location>
        <begin position="507"/>
        <end position="519"/>
    </location>
</feature>
<feature type="compositionally biased region" description="Pro residues" evidence="1">
    <location>
        <begin position="582"/>
        <end position="592"/>
    </location>
</feature>
<evidence type="ECO:0000313" key="3">
    <source>
        <dbReference type="Proteomes" id="UP000531561"/>
    </source>
</evidence>
<evidence type="ECO:0000256" key="1">
    <source>
        <dbReference type="SAM" id="MobiDB-lite"/>
    </source>
</evidence>
<feature type="compositionally biased region" description="Basic and acidic residues" evidence="1">
    <location>
        <begin position="122"/>
        <end position="146"/>
    </location>
</feature>
<dbReference type="RefSeq" id="XP_037198398.1">
    <property type="nucleotide sequence ID" value="XM_037337032.1"/>
</dbReference>
<reference evidence="2 3" key="1">
    <citation type="journal article" date="2020" name="Phytopathology">
        <title>A high-quality genome resource of Botrytis fragariae, a new and rapidly spreading fungal pathogen causing strawberry gray mold in the U.S.A.</title>
        <authorList>
            <person name="Wu Y."/>
            <person name="Saski C.A."/>
            <person name="Schnabel G."/>
            <person name="Xiao S."/>
            <person name="Hu M."/>
        </authorList>
    </citation>
    <scope>NUCLEOTIDE SEQUENCE [LARGE SCALE GENOMIC DNA]</scope>
    <source>
        <strain evidence="2 3">BVB16</strain>
    </source>
</reference>
<sequence length="956" mass="108799">MERPDRRQERDVNELLANGFFRTSRARSPSPYSYRRRTPSPPPQNNYTSSFLSTSDRDAGRARSRSRVRHRGPPPPRPTVEDEAISLSRESAPSSVSSYDPPCRGVIDQYPIILESDVSESEAERLHAAPRPKESKDCDDNSERRFVLVPGTDTSSNDESANQYRNEDRQPRGRPEQARSERQSAPNRDEHERSKINKEPVLKPPPLERRRSRQELPSIQTKVPRDIPSKYRRSASAYGSRDNDETPKAQDVPHTSTGEYFLSPNMMHTPRGQKESFESVAQPVPRHHSLQENSRKRGNSINEKRNSESNFPNSISRSGTPLAAKRNSGNFEVPSRSRRNSNDRTAQSQPTPEDVKRLERLRSGKSERGSGSERARSPKRSATSNLQYYSSSEDDLADSGSERDSQRGSGRRRHEHRRTKDLKPEDDYERRVDSPRSNRSSNHSKISSPLPSPKLSPNQFPRTEPFERAETFPQGRRPSSRPISPLYGSQELPRSERLNPLSPGLVPRPSSRQSSVPGPISMPQMQQIPAPFPLPIPVPIPVPTRIDLHSPSETRRTPTVPQYEENRPPSTRPAAPNDKPYWQPPPFQPPQLPSNKLERPVGSYRRYSEDVGRGGVAPLPSCPRMNPTTGYLDWLTLPQCPNFDICPSCFNSIIAPTGFRDHFIPAARRPDIAIICDFGSSPWYRIAWLLTLKERRNDLGLFYGLANVGAVEAPCPGKREAFNRSWNSIIDPKTGLPIKNFDVCHSCVRSIEILLPPIRGAFVRTIETDYSSSIPRICDLRFDSKRFVQYFDALETTADDAAYHNSSPDTRTLAKLARKFSILEECQQATDLPDRRWYMITQLPEFTVCEECFDDVILPELEDGKAIPLMFNKTPQRIQKASCQLYSPRMRVIFQKACNSDDYMLLATKARERRNAELAWKVNVAATKRQSRESMVANPGIGREIQRLNDEWRKWE</sequence>
<accession>A0A8H6B574</accession>
<feature type="compositionally biased region" description="Polar residues" evidence="1">
    <location>
        <begin position="380"/>
        <end position="391"/>
    </location>
</feature>
<feature type="compositionally biased region" description="Pro residues" evidence="1">
    <location>
        <begin position="530"/>
        <end position="542"/>
    </location>
</feature>
<proteinExistence type="predicted"/>